<protein>
    <submittedName>
        <fullName evidence="7">ABC transporter substrate-binding protein</fullName>
    </submittedName>
</protein>
<feature type="chain" id="PRO_5045049599" evidence="5">
    <location>
        <begin position="22"/>
        <end position="524"/>
    </location>
</feature>
<comment type="subcellular location">
    <subcellularLocation>
        <location evidence="1">Periplasm</location>
    </subcellularLocation>
</comment>
<dbReference type="InterPro" id="IPR039424">
    <property type="entry name" value="SBP_5"/>
</dbReference>
<dbReference type="EMBL" id="JAHCDA010000002">
    <property type="protein sequence ID" value="MBS7811059.1"/>
    <property type="molecule type" value="Genomic_DNA"/>
</dbReference>
<evidence type="ECO:0000313" key="7">
    <source>
        <dbReference type="EMBL" id="MBS7811059.1"/>
    </source>
</evidence>
<dbReference type="Pfam" id="PF00496">
    <property type="entry name" value="SBP_bac_5"/>
    <property type="match status" value="1"/>
</dbReference>
<dbReference type="PIRSF" id="PIRSF002741">
    <property type="entry name" value="MppA"/>
    <property type="match status" value="1"/>
</dbReference>
<dbReference type="Gene3D" id="3.10.105.10">
    <property type="entry name" value="Dipeptide-binding Protein, Domain 3"/>
    <property type="match status" value="1"/>
</dbReference>
<name>A0ABS5QC04_9PROT</name>
<dbReference type="Gene3D" id="3.90.76.10">
    <property type="entry name" value="Dipeptide-binding Protein, Domain 1"/>
    <property type="match status" value="1"/>
</dbReference>
<sequence>MFKNTLAAGLLAVCLALPAQAATFRWANDGDVNSMDPYTRSETFLLTFNANIYEPLIRRNPELRLEAALAERWEQVDPLTWRFHLRRGVKFSDGTPFTAADVVFSIGRARGPGSNIAAYFASVAEVVAVDEFTVDVKTSRPNPIFPEEITSFGIMSKAWLEQNNAQRVADLTSREENFATRNAMGTGPFVLVSREPDRRTVLARNPGWWDTPAHNLDRVEFNVIANDATRVAALLSGEVDMIYTVPPQDMDRIGRTNGLRVLQTAELRTIYLGMDQNRAELLKSDVRGRNPFQDVRVRRAVYQAIDIQAIHTRVMRGQSRPTGQIFGPGVNGFIEANDGRLALDLEAARRQLAEAGYPNGFGVTLDCPNDRYVNDEGICTAVVAMLARIGVRVTLAAQTRVRFFAEVNAPRFATSFYMLGWTPNTYDAHNALYNLAGTRDGVRGMFNNGGFSNPTLDDLIDRIAVETNPTARQEMITRTSNIIRDEALYIPLHQQQVVWAARSTVQLRQQADNGFPLRLVRVGN</sequence>
<dbReference type="InterPro" id="IPR000914">
    <property type="entry name" value="SBP_5_dom"/>
</dbReference>
<comment type="caution">
    <text evidence="7">The sequence shown here is derived from an EMBL/GenBank/DDBJ whole genome shotgun (WGS) entry which is preliminary data.</text>
</comment>
<evidence type="ECO:0000256" key="5">
    <source>
        <dbReference type="SAM" id="SignalP"/>
    </source>
</evidence>
<feature type="signal peptide" evidence="5">
    <location>
        <begin position="1"/>
        <end position="21"/>
    </location>
</feature>
<dbReference type="PANTHER" id="PTHR30290">
    <property type="entry name" value="PERIPLASMIC BINDING COMPONENT OF ABC TRANSPORTER"/>
    <property type="match status" value="1"/>
</dbReference>
<proteinExistence type="inferred from homology"/>
<organism evidence="7 8">
    <name type="scientific">Roseococcus pinisoli</name>
    <dbReference type="NCBI Taxonomy" id="2835040"/>
    <lineage>
        <taxon>Bacteria</taxon>
        <taxon>Pseudomonadati</taxon>
        <taxon>Pseudomonadota</taxon>
        <taxon>Alphaproteobacteria</taxon>
        <taxon>Acetobacterales</taxon>
        <taxon>Roseomonadaceae</taxon>
        <taxon>Roseococcus</taxon>
    </lineage>
</organism>
<dbReference type="RefSeq" id="WP_213669763.1">
    <property type="nucleotide sequence ID" value="NZ_JAHCDA010000002.1"/>
</dbReference>
<dbReference type="Gene3D" id="3.40.190.10">
    <property type="entry name" value="Periplasmic binding protein-like II"/>
    <property type="match status" value="1"/>
</dbReference>
<dbReference type="CDD" id="cd08498">
    <property type="entry name" value="PBP2_NikA_DppA_OppA_like_2"/>
    <property type="match status" value="1"/>
</dbReference>
<dbReference type="SUPFAM" id="SSF53850">
    <property type="entry name" value="Periplasmic binding protein-like II"/>
    <property type="match status" value="1"/>
</dbReference>
<keyword evidence="8" id="KW-1185">Reference proteome</keyword>
<comment type="similarity">
    <text evidence="2">Belongs to the bacterial solute-binding protein 5 family.</text>
</comment>
<feature type="domain" description="Solute-binding protein family 5" evidence="6">
    <location>
        <begin position="65"/>
        <end position="439"/>
    </location>
</feature>
<evidence type="ECO:0000259" key="6">
    <source>
        <dbReference type="Pfam" id="PF00496"/>
    </source>
</evidence>
<evidence type="ECO:0000256" key="4">
    <source>
        <dbReference type="ARBA" id="ARBA00022729"/>
    </source>
</evidence>
<dbReference type="InterPro" id="IPR023765">
    <property type="entry name" value="SBP_5_CS"/>
</dbReference>
<keyword evidence="3" id="KW-0813">Transport</keyword>
<evidence type="ECO:0000256" key="1">
    <source>
        <dbReference type="ARBA" id="ARBA00004418"/>
    </source>
</evidence>
<dbReference type="PANTHER" id="PTHR30290:SF9">
    <property type="entry name" value="OLIGOPEPTIDE-BINDING PROTEIN APPA"/>
    <property type="match status" value="1"/>
</dbReference>
<dbReference type="PROSITE" id="PS01040">
    <property type="entry name" value="SBP_BACTERIAL_5"/>
    <property type="match status" value="1"/>
</dbReference>
<dbReference type="Proteomes" id="UP000766336">
    <property type="component" value="Unassembled WGS sequence"/>
</dbReference>
<accession>A0ABS5QC04</accession>
<reference evidence="7 8" key="1">
    <citation type="submission" date="2021-05" db="EMBL/GenBank/DDBJ databases">
        <title>Roseococcus sp. XZZS9, whole genome shotgun sequencing project.</title>
        <authorList>
            <person name="Zhao G."/>
            <person name="Shen L."/>
        </authorList>
    </citation>
    <scope>NUCLEOTIDE SEQUENCE [LARGE SCALE GENOMIC DNA]</scope>
    <source>
        <strain evidence="7 8">XZZS9</strain>
    </source>
</reference>
<gene>
    <name evidence="7" type="ORF">KHU32_08935</name>
</gene>
<dbReference type="InterPro" id="IPR030678">
    <property type="entry name" value="Peptide/Ni-bd"/>
</dbReference>
<evidence type="ECO:0000256" key="3">
    <source>
        <dbReference type="ARBA" id="ARBA00022448"/>
    </source>
</evidence>
<evidence type="ECO:0000313" key="8">
    <source>
        <dbReference type="Proteomes" id="UP000766336"/>
    </source>
</evidence>
<evidence type="ECO:0000256" key="2">
    <source>
        <dbReference type="ARBA" id="ARBA00005695"/>
    </source>
</evidence>
<keyword evidence="4 5" id="KW-0732">Signal</keyword>